<organism evidence="5 6">
    <name type="scientific">Metallibacterium scheffleri</name>
    <dbReference type="NCBI Taxonomy" id="993689"/>
    <lineage>
        <taxon>Bacteria</taxon>
        <taxon>Pseudomonadati</taxon>
        <taxon>Pseudomonadota</taxon>
        <taxon>Gammaproteobacteria</taxon>
        <taxon>Lysobacterales</taxon>
        <taxon>Rhodanobacteraceae</taxon>
        <taxon>Metallibacterium</taxon>
    </lineage>
</organism>
<evidence type="ECO:0000313" key="5">
    <source>
        <dbReference type="EMBL" id="THD09743.1"/>
    </source>
</evidence>
<gene>
    <name evidence="5" type="ORF">B1806_10465</name>
</gene>
<dbReference type="PANTHER" id="PTHR37423">
    <property type="entry name" value="SOLUBLE LYTIC MUREIN TRANSGLYCOSYLASE-RELATED"/>
    <property type="match status" value="1"/>
</dbReference>
<dbReference type="PROSITE" id="PS51257">
    <property type="entry name" value="PROKAR_LIPOPROTEIN"/>
    <property type="match status" value="1"/>
</dbReference>
<evidence type="ECO:0008006" key="7">
    <source>
        <dbReference type="Google" id="ProtNLM"/>
    </source>
</evidence>
<evidence type="ECO:0000256" key="2">
    <source>
        <dbReference type="SAM" id="SignalP"/>
    </source>
</evidence>
<dbReference type="GO" id="GO:0016020">
    <property type="term" value="C:membrane"/>
    <property type="evidence" value="ECO:0007669"/>
    <property type="project" value="InterPro"/>
</dbReference>
<dbReference type="SUPFAM" id="SSF53955">
    <property type="entry name" value="Lysozyme-like"/>
    <property type="match status" value="1"/>
</dbReference>
<dbReference type="Pfam" id="PF01464">
    <property type="entry name" value="SLT"/>
    <property type="match status" value="1"/>
</dbReference>
<dbReference type="AlphaFoldDB" id="A0A4S3KLK8"/>
<dbReference type="InterPro" id="IPR025392">
    <property type="entry name" value="DUF4124"/>
</dbReference>
<dbReference type="Pfam" id="PF13511">
    <property type="entry name" value="DUF4124"/>
    <property type="match status" value="1"/>
</dbReference>
<dbReference type="RefSeq" id="WP_081126620.1">
    <property type="nucleotide sequence ID" value="NZ_LDOS01000001.1"/>
</dbReference>
<reference evidence="5 6" key="1">
    <citation type="submission" date="2017-02" db="EMBL/GenBank/DDBJ databases">
        <title>Whole genome sequencing of Metallibacterium scheffleri DSM 24874 (T).</title>
        <authorList>
            <person name="Kumar S."/>
            <person name="Patil P."/>
            <person name="Patil P.B."/>
        </authorList>
    </citation>
    <scope>NUCLEOTIDE SEQUENCE [LARGE SCALE GENOMIC DNA]</scope>
    <source>
        <strain evidence="5 6">DSM 24874</strain>
    </source>
</reference>
<proteinExistence type="inferred from homology"/>
<accession>A0A4S3KLK8</accession>
<dbReference type="InterPro" id="IPR023346">
    <property type="entry name" value="Lysozyme-like_dom_sf"/>
</dbReference>
<feature type="chain" id="PRO_5020344843" description="Transglycosylase SLT domain-containing protein" evidence="2">
    <location>
        <begin position="29"/>
        <end position="314"/>
    </location>
</feature>
<comment type="similarity">
    <text evidence="1">Belongs to the transglycosylase Slt family.</text>
</comment>
<dbReference type="STRING" id="993689.GCA_002077135_01323"/>
<dbReference type="GO" id="GO:0000270">
    <property type="term" value="P:peptidoglycan metabolic process"/>
    <property type="evidence" value="ECO:0007669"/>
    <property type="project" value="InterPro"/>
</dbReference>
<keyword evidence="6" id="KW-1185">Reference proteome</keyword>
<dbReference type="Proteomes" id="UP000307749">
    <property type="component" value="Unassembled WGS sequence"/>
</dbReference>
<dbReference type="OrthoDB" id="9815002at2"/>
<evidence type="ECO:0000259" key="4">
    <source>
        <dbReference type="Pfam" id="PF13511"/>
    </source>
</evidence>
<dbReference type="InterPro" id="IPR000189">
    <property type="entry name" value="Transglyc_AS"/>
</dbReference>
<feature type="signal peptide" evidence="2">
    <location>
        <begin position="1"/>
        <end position="28"/>
    </location>
</feature>
<name>A0A4S3KLK8_9GAMM</name>
<evidence type="ECO:0000256" key="1">
    <source>
        <dbReference type="ARBA" id="ARBA00007734"/>
    </source>
</evidence>
<evidence type="ECO:0000313" key="6">
    <source>
        <dbReference type="Proteomes" id="UP000307749"/>
    </source>
</evidence>
<sequence length="314" mass="34086">MGKFLRTCWSLLPLLALGLACVCPGAQAATLWRCVGQRGEIVFSSSRTGYRDCRALHDESVQTLSPARALRGPLQPAAKRPGAQSSSVQVAPAQPVVATLSPALVTTLPRMQRNARVLRGTVYKVTLASGAVEYTNVRPVGIQARRVDALFTYLSTCYACNPHSNIDWYTVPLRLHAYASEIDVAAARYRLDPALLRAVIHAESAFNPYAMSDKGAQGLMQLMPGTAIDMGVRDVFNPAQNILGGARYLARLLHDFGGNITLATAAYNAGAAAVRKYNDAVPPYDETRLYVRRVRILKDRYDAAERGVPLAQNG</sequence>
<evidence type="ECO:0000259" key="3">
    <source>
        <dbReference type="Pfam" id="PF01464"/>
    </source>
</evidence>
<dbReference type="GO" id="GO:0008933">
    <property type="term" value="F:peptidoglycan lytic transglycosylase activity"/>
    <property type="evidence" value="ECO:0007669"/>
    <property type="project" value="InterPro"/>
</dbReference>
<protein>
    <recommendedName>
        <fullName evidence="7">Transglycosylase SLT domain-containing protein</fullName>
    </recommendedName>
</protein>
<dbReference type="PROSITE" id="PS00922">
    <property type="entry name" value="TRANSGLYCOSYLASE"/>
    <property type="match status" value="1"/>
</dbReference>
<feature type="domain" description="Transglycosylase SLT" evidence="3">
    <location>
        <begin position="182"/>
        <end position="280"/>
    </location>
</feature>
<dbReference type="PANTHER" id="PTHR37423:SF2">
    <property type="entry name" value="MEMBRANE-BOUND LYTIC MUREIN TRANSGLYCOSYLASE C"/>
    <property type="match status" value="1"/>
</dbReference>
<comment type="caution">
    <text evidence="5">The sequence shown here is derived from an EMBL/GenBank/DDBJ whole genome shotgun (WGS) entry which is preliminary data.</text>
</comment>
<dbReference type="InterPro" id="IPR008258">
    <property type="entry name" value="Transglycosylase_SLT_dom_1"/>
</dbReference>
<dbReference type="EMBL" id="MWQO01000036">
    <property type="protein sequence ID" value="THD09743.1"/>
    <property type="molecule type" value="Genomic_DNA"/>
</dbReference>
<keyword evidence="2" id="KW-0732">Signal</keyword>
<dbReference type="Gene3D" id="1.10.530.10">
    <property type="match status" value="1"/>
</dbReference>
<feature type="domain" description="DUF4124" evidence="4">
    <location>
        <begin position="19"/>
        <end position="96"/>
    </location>
</feature>
<dbReference type="CDD" id="cd00254">
    <property type="entry name" value="LT-like"/>
    <property type="match status" value="1"/>
</dbReference>